<evidence type="ECO:0000256" key="3">
    <source>
        <dbReference type="SAM" id="Coils"/>
    </source>
</evidence>
<dbReference type="InterPro" id="IPR054612">
    <property type="entry name" value="Phage_capsid-like_C"/>
</dbReference>
<comment type="caution">
    <text evidence="5">The sequence shown here is derived from an EMBL/GenBank/DDBJ whole genome shotgun (WGS) entry which is preliminary data.</text>
</comment>
<dbReference type="SUPFAM" id="SSF56563">
    <property type="entry name" value="Major capsid protein gp5"/>
    <property type="match status" value="1"/>
</dbReference>
<keyword evidence="3" id="KW-0175">Coiled coil</keyword>
<accession>K1SWG6</accession>
<reference evidence="5" key="1">
    <citation type="journal article" date="2013" name="Environ. Microbiol.">
        <title>Microbiota from the distal guts of lean and obese adolescents exhibit partial functional redundancy besides clear differences in community structure.</title>
        <authorList>
            <person name="Ferrer M."/>
            <person name="Ruiz A."/>
            <person name="Lanza F."/>
            <person name="Haange S.B."/>
            <person name="Oberbach A."/>
            <person name="Till H."/>
            <person name="Bargiela R."/>
            <person name="Campoy C."/>
            <person name="Segura M.T."/>
            <person name="Richter M."/>
            <person name="von Bergen M."/>
            <person name="Seifert J."/>
            <person name="Suarez A."/>
        </authorList>
    </citation>
    <scope>NUCLEOTIDE SEQUENCE</scope>
</reference>
<evidence type="ECO:0000256" key="1">
    <source>
        <dbReference type="ARBA" id="ARBA00004328"/>
    </source>
</evidence>
<dbReference type="EMBL" id="AJWZ01006983">
    <property type="protein sequence ID" value="EKC58205.1"/>
    <property type="molecule type" value="Genomic_DNA"/>
</dbReference>
<keyword evidence="2" id="KW-0946">Virion</keyword>
<name>K1SWG6_9ZZZZ</name>
<dbReference type="AlphaFoldDB" id="K1SWG6"/>
<dbReference type="NCBIfam" id="TIGR01554">
    <property type="entry name" value="major_cap_HK97"/>
    <property type="match status" value="1"/>
</dbReference>
<dbReference type="Pfam" id="PF05065">
    <property type="entry name" value="Phage_capsid"/>
    <property type="match status" value="1"/>
</dbReference>
<dbReference type="Gene3D" id="3.30.2400.10">
    <property type="entry name" value="Major capsid protein gp5"/>
    <property type="match status" value="1"/>
</dbReference>
<proteinExistence type="predicted"/>
<gene>
    <name evidence="5" type="ORF">OBE_10127</name>
</gene>
<feature type="non-terminal residue" evidence="5">
    <location>
        <position position="345"/>
    </location>
</feature>
<feature type="coiled-coil region" evidence="3">
    <location>
        <begin position="23"/>
        <end position="57"/>
    </location>
</feature>
<evidence type="ECO:0000313" key="5">
    <source>
        <dbReference type="EMBL" id="EKC58205.1"/>
    </source>
</evidence>
<dbReference type="InterPro" id="IPR024455">
    <property type="entry name" value="Phage_capsid"/>
</dbReference>
<feature type="domain" description="Phage capsid-like C-terminal" evidence="4">
    <location>
        <begin position="114"/>
        <end position="313"/>
    </location>
</feature>
<evidence type="ECO:0000259" key="4">
    <source>
        <dbReference type="Pfam" id="PF05065"/>
    </source>
</evidence>
<comment type="subcellular location">
    <subcellularLocation>
        <location evidence="1">Virion</location>
    </subcellularLocation>
</comment>
<evidence type="ECO:0000256" key="2">
    <source>
        <dbReference type="ARBA" id="ARBA00022844"/>
    </source>
</evidence>
<sequence length="345" mass="38104">MKELIKRMAEIRSRKVELRGVLETDAKADLDAIEKELRELDEEYTNLEKRKAVIEGIGAGTVPVNEVPNPINNRSADNFDQDKEYRSAWLKHVRGLDLTENEQRALTTGTSSAGAVIPTVTQNKIIEKVNQYCPLLDKIDLLRVPGGVKVPAEGTTADAAVHTEGATITADGDTLSSVTLSAYEVTKLVTISKSVEKMAIDAFESWLVNKIARKIAEKIGKLIIFGTGTNEAQGINVITWDATNSVTVGKTASLSAANVQGAVALLNGGYDNGAEWLMSKSTFFTDFHPLMNNSKDNIVTEDNGVYRVMGYPVKLRRPYDRARGYPRQPLQRLPRQYARGRYNYL</sequence>
<dbReference type="GO" id="GO:0044423">
    <property type="term" value="C:virion component"/>
    <property type="evidence" value="ECO:0007669"/>
    <property type="project" value="UniProtKB-KW"/>
</dbReference>
<protein>
    <submittedName>
        <fullName evidence="5">Phage major capsid protein, family</fullName>
    </submittedName>
</protein>
<organism evidence="5">
    <name type="scientific">human gut metagenome</name>
    <dbReference type="NCBI Taxonomy" id="408170"/>
    <lineage>
        <taxon>unclassified sequences</taxon>
        <taxon>metagenomes</taxon>
        <taxon>organismal metagenomes</taxon>
    </lineage>
</organism>